<name>A0AAD7N8R5_9AGAR</name>
<sequence>MSIIGSLNGWFGGNQEETLEPCGSDIDSPGPRRVLFELPEELRDDGLNEWMSKAKGIVGTGRQKWILMALAQPMDGWLQPRTSTSTAVAYTPASNGTISESSLEMVFGAPREMLRQVWVGKVPCATYSNIDETGDQPMSSQKVYSESLKSIEGVPTPPPESSSIQVMENKIRPIEVPRHRPEIFWRNISTLREVTHYGIVGLRLWRRLDSQSQYKREESLD</sequence>
<evidence type="ECO:0000313" key="1">
    <source>
        <dbReference type="EMBL" id="KAJ7750481.1"/>
    </source>
</evidence>
<keyword evidence="2" id="KW-1185">Reference proteome</keyword>
<protein>
    <submittedName>
        <fullName evidence="1">Uncharacterized protein</fullName>
    </submittedName>
</protein>
<evidence type="ECO:0000313" key="2">
    <source>
        <dbReference type="Proteomes" id="UP001215280"/>
    </source>
</evidence>
<reference evidence="1" key="1">
    <citation type="submission" date="2023-03" db="EMBL/GenBank/DDBJ databases">
        <title>Massive genome expansion in bonnet fungi (Mycena s.s.) driven by repeated elements and novel gene families across ecological guilds.</title>
        <authorList>
            <consortium name="Lawrence Berkeley National Laboratory"/>
            <person name="Harder C.B."/>
            <person name="Miyauchi S."/>
            <person name="Viragh M."/>
            <person name="Kuo A."/>
            <person name="Thoen E."/>
            <person name="Andreopoulos B."/>
            <person name="Lu D."/>
            <person name="Skrede I."/>
            <person name="Drula E."/>
            <person name="Henrissat B."/>
            <person name="Morin E."/>
            <person name="Kohler A."/>
            <person name="Barry K."/>
            <person name="LaButti K."/>
            <person name="Morin E."/>
            <person name="Salamov A."/>
            <person name="Lipzen A."/>
            <person name="Mereny Z."/>
            <person name="Hegedus B."/>
            <person name="Baldrian P."/>
            <person name="Stursova M."/>
            <person name="Weitz H."/>
            <person name="Taylor A."/>
            <person name="Grigoriev I.V."/>
            <person name="Nagy L.G."/>
            <person name="Martin F."/>
            <person name="Kauserud H."/>
        </authorList>
    </citation>
    <scope>NUCLEOTIDE SEQUENCE</scope>
    <source>
        <strain evidence="1">CBHHK188m</strain>
    </source>
</reference>
<comment type="caution">
    <text evidence="1">The sequence shown here is derived from an EMBL/GenBank/DDBJ whole genome shotgun (WGS) entry which is preliminary data.</text>
</comment>
<organism evidence="1 2">
    <name type="scientific">Mycena maculata</name>
    <dbReference type="NCBI Taxonomy" id="230809"/>
    <lineage>
        <taxon>Eukaryota</taxon>
        <taxon>Fungi</taxon>
        <taxon>Dikarya</taxon>
        <taxon>Basidiomycota</taxon>
        <taxon>Agaricomycotina</taxon>
        <taxon>Agaricomycetes</taxon>
        <taxon>Agaricomycetidae</taxon>
        <taxon>Agaricales</taxon>
        <taxon>Marasmiineae</taxon>
        <taxon>Mycenaceae</taxon>
        <taxon>Mycena</taxon>
    </lineage>
</organism>
<dbReference type="EMBL" id="JARJLG010000082">
    <property type="protein sequence ID" value="KAJ7750481.1"/>
    <property type="molecule type" value="Genomic_DNA"/>
</dbReference>
<gene>
    <name evidence="1" type="ORF">DFH07DRAFT_775168</name>
</gene>
<dbReference type="Proteomes" id="UP001215280">
    <property type="component" value="Unassembled WGS sequence"/>
</dbReference>
<accession>A0AAD7N8R5</accession>
<proteinExistence type="predicted"/>
<dbReference type="AlphaFoldDB" id="A0AAD7N8R5"/>